<feature type="transmembrane region" description="Helical" evidence="1">
    <location>
        <begin position="72"/>
        <end position="90"/>
    </location>
</feature>
<reference evidence="2" key="1">
    <citation type="submission" date="2023-02" db="EMBL/GenBank/DDBJ databases">
        <title>Tahibacter soli sp. nov. isolated from soil.</title>
        <authorList>
            <person name="Baek J.H."/>
            <person name="Lee J.K."/>
            <person name="Choi D.G."/>
            <person name="Jeon C.O."/>
        </authorList>
    </citation>
    <scope>NUCLEOTIDE SEQUENCE</scope>
    <source>
        <strain evidence="2">BL</strain>
    </source>
</reference>
<keyword evidence="1" id="KW-0812">Transmembrane</keyword>
<accession>A0A9X3YK00</accession>
<proteinExistence type="predicted"/>
<evidence type="ECO:0000313" key="3">
    <source>
        <dbReference type="Proteomes" id="UP001139971"/>
    </source>
</evidence>
<evidence type="ECO:0000313" key="2">
    <source>
        <dbReference type="EMBL" id="MDC8013809.1"/>
    </source>
</evidence>
<evidence type="ECO:0008006" key="4">
    <source>
        <dbReference type="Google" id="ProtNLM"/>
    </source>
</evidence>
<feature type="transmembrane region" description="Helical" evidence="1">
    <location>
        <begin position="39"/>
        <end position="60"/>
    </location>
</feature>
<feature type="transmembrane region" description="Helical" evidence="1">
    <location>
        <begin position="96"/>
        <end position="116"/>
    </location>
</feature>
<comment type="caution">
    <text evidence="2">The sequence shown here is derived from an EMBL/GenBank/DDBJ whole genome shotgun (WGS) entry which is preliminary data.</text>
</comment>
<feature type="transmembrane region" description="Helical" evidence="1">
    <location>
        <begin position="128"/>
        <end position="149"/>
    </location>
</feature>
<dbReference type="AlphaFoldDB" id="A0A9X3YK00"/>
<feature type="transmembrane region" description="Helical" evidence="1">
    <location>
        <begin position="178"/>
        <end position="195"/>
    </location>
</feature>
<dbReference type="RefSeq" id="WP_263541456.1">
    <property type="nucleotide sequence ID" value="NZ_JAOVZO020000018.1"/>
</dbReference>
<evidence type="ECO:0000256" key="1">
    <source>
        <dbReference type="SAM" id="Phobius"/>
    </source>
</evidence>
<keyword evidence="3" id="KW-1185">Reference proteome</keyword>
<dbReference type="EMBL" id="JAOVZO020000018">
    <property type="protein sequence ID" value="MDC8013809.1"/>
    <property type="molecule type" value="Genomic_DNA"/>
</dbReference>
<sequence>MLDTFRRVAAATPDAVTASFFVYTWIHPLGFGTTLVGDLLVLMLLEFLLVHSGAFIGSIVLSPTTSRWKKTLGVLGFGAFYMLFVLGFAYGMNRPWVIHVFLWLLVGRLAMVWLAPVPRDEEIRRQQALWGCGALFYILGVFATVILPVPELGLTAQVRAELGIAATGKGLWQQKPQTVLAFGMLYYAAMAYVRWKLATPPPKTTTPASPPVSQWPWPKK</sequence>
<gene>
    <name evidence="2" type="ORF">OD750_014800</name>
</gene>
<keyword evidence="1" id="KW-1133">Transmembrane helix</keyword>
<dbReference type="Proteomes" id="UP001139971">
    <property type="component" value="Unassembled WGS sequence"/>
</dbReference>
<protein>
    <recommendedName>
        <fullName evidence="4">Transmembrane protein</fullName>
    </recommendedName>
</protein>
<organism evidence="2 3">
    <name type="scientific">Tahibacter soli</name>
    <dbReference type="NCBI Taxonomy" id="2983605"/>
    <lineage>
        <taxon>Bacteria</taxon>
        <taxon>Pseudomonadati</taxon>
        <taxon>Pseudomonadota</taxon>
        <taxon>Gammaproteobacteria</taxon>
        <taxon>Lysobacterales</taxon>
        <taxon>Rhodanobacteraceae</taxon>
        <taxon>Tahibacter</taxon>
    </lineage>
</organism>
<keyword evidence="1" id="KW-0472">Membrane</keyword>
<name>A0A9X3YK00_9GAMM</name>